<dbReference type="Pfam" id="PF10373">
    <property type="entry name" value="EST1_DNA_bind"/>
    <property type="match status" value="1"/>
</dbReference>
<dbReference type="PROSITE" id="PS50041">
    <property type="entry name" value="C_TYPE_LECTIN_2"/>
    <property type="match status" value="2"/>
</dbReference>
<dbReference type="GO" id="GO:0008528">
    <property type="term" value="F:G protein-coupled peptide receptor activity"/>
    <property type="evidence" value="ECO:0007669"/>
    <property type="project" value="TreeGrafter"/>
</dbReference>
<dbReference type="InterPro" id="IPR032675">
    <property type="entry name" value="LRR_dom_sf"/>
</dbReference>
<keyword evidence="6 16" id="KW-1133">Transmembrane helix</keyword>
<organism evidence="17 18">
    <name type="scientific">Paramuricea clavata</name>
    <name type="common">Red gorgonian</name>
    <name type="synonym">Violescent sea-whip</name>
    <dbReference type="NCBI Taxonomy" id="317549"/>
    <lineage>
        <taxon>Eukaryota</taxon>
        <taxon>Metazoa</taxon>
        <taxon>Cnidaria</taxon>
        <taxon>Anthozoa</taxon>
        <taxon>Octocorallia</taxon>
        <taxon>Malacalcyonacea</taxon>
        <taxon>Plexauridae</taxon>
        <taxon>Paramuricea</taxon>
    </lineage>
</organism>
<dbReference type="SMART" id="SM00034">
    <property type="entry name" value="CLECT"/>
    <property type="match status" value="2"/>
</dbReference>
<dbReference type="PROSITE" id="PS01180">
    <property type="entry name" value="CUB"/>
    <property type="match status" value="1"/>
</dbReference>
<dbReference type="SUPFAM" id="SSF49785">
    <property type="entry name" value="Galactose-binding domain-like"/>
    <property type="match status" value="1"/>
</dbReference>
<evidence type="ECO:0000256" key="8">
    <source>
        <dbReference type="ARBA" id="ARBA00023136"/>
    </source>
</evidence>
<feature type="disulfide bond" evidence="13">
    <location>
        <begin position="1204"/>
        <end position="1222"/>
    </location>
</feature>
<feature type="region of interest" description="Disordered" evidence="15">
    <location>
        <begin position="468"/>
        <end position="528"/>
    </location>
</feature>
<evidence type="ECO:0000256" key="14">
    <source>
        <dbReference type="RuleBase" id="RU000688"/>
    </source>
</evidence>
<keyword evidence="18" id="KW-1185">Reference proteome</keyword>
<feature type="compositionally biased region" description="Low complexity" evidence="15">
    <location>
        <begin position="2986"/>
        <end position="3003"/>
    </location>
</feature>
<dbReference type="PROSITE" id="PS01209">
    <property type="entry name" value="LDLRA_1"/>
    <property type="match status" value="1"/>
</dbReference>
<dbReference type="InterPro" id="IPR036055">
    <property type="entry name" value="LDL_receptor-like_sf"/>
</dbReference>
<evidence type="ECO:0000256" key="13">
    <source>
        <dbReference type="PROSITE-ProRule" id="PRU00124"/>
    </source>
</evidence>
<dbReference type="Pfam" id="PF00431">
    <property type="entry name" value="CUB"/>
    <property type="match status" value="1"/>
</dbReference>
<feature type="disulfide bond" evidence="13">
    <location>
        <begin position="1142"/>
        <end position="1157"/>
    </location>
</feature>
<feature type="compositionally biased region" description="Low complexity" evidence="15">
    <location>
        <begin position="2965"/>
        <end position="2974"/>
    </location>
</feature>
<dbReference type="SUPFAM" id="SSF81321">
    <property type="entry name" value="Family A G protein-coupled receptor-like"/>
    <property type="match status" value="1"/>
</dbReference>
<dbReference type="GO" id="GO:0007189">
    <property type="term" value="P:adenylate cyclase-activating G protein-coupled receptor signaling pathway"/>
    <property type="evidence" value="ECO:0007669"/>
    <property type="project" value="TreeGrafter"/>
</dbReference>
<evidence type="ECO:0000256" key="1">
    <source>
        <dbReference type="ARBA" id="ARBA00004651"/>
    </source>
</evidence>
<dbReference type="SUPFAM" id="SSF56436">
    <property type="entry name" value="C-type lectin-like"/>
    <property type="match status" value="2"/>
</dbReference>
<evidence type="ECO:0000256" key="7">
    <source>
        <dbReference type="ARBA" id="ARBA00023040"/>
    </source>
</evidence>
<dbReference type="Gene3D" id="2.60.120.260">
    <property type="entry name" value="Galactose-binding domain-like"/>
    <property type="match status" value="1"/>
</dbReference>
<feature type="transmembrane region" description="Helical" evidence="16">
    <location>
        <begin position="2707"/>
        <end position="2729"/>
    </location>
</feature>
<feature type="transmembrane region" description="Helical" evidence="16">
    <location>
        <begin position="2794"/>
        <end position="2814"/>
    </location>
</feature>
<name>A0A7D9DM73_PARCT</name>
<dbReference type="SUPFAM" id="SSF48452">
    <property type="entry name" value="TPR-like"/>
    <property type="match status" value="1"/>
</dbReference>
<dbReference type="InterPro" id="IPR023415">
    <property type="entry name" value="LDLR_class-A_CS"/>
</dbReference>
<dbReference type="FunFam" id="3.80.10.10:FF:001164">
    <property type="entry name" value="GH01279p"/>
    <property type="match status" value="1"/>
</dbReference>
<dbReference type="OrthoDB" id="5986140at2759"/>
<keyword evidence="9 13" id="KW-1015">Disulfide bond</keyword>
<dbReference type="InterPro" id="IPR002172">
    <property type="entry name" value="LDrepeatLR_classA_rpt"/>
</dbReference>
<dbReference type="GO" id="GO:0005886">
    <property type="term" value="C:plasma membrane"/>
    <property type="evidence" value="ECO:0007669"/>
    <property type="project" value="UniProtKB-SubCell"/>
</dbReference>
<dbReference type="Gene3D" id="1.25.40.10">
    <property type="entry name" value="Tetratricopeptide repeat domain"/>
    <property type="match status" value="1"/>
</dbReference>
<keyword evidence="11 14" id="KW-0675">Receptor</keyword>
<dbReference type="SMART" id="SM01381">
    <property type="entry name" value="7TM_GPCR_Srsx"/>
    <property type="match status" value="1"/>
</dbReference>
<dbReference type="CDD" id="cd00041">
    <property type="entry name" value="CUB"/>
    <property type="match status" value="1"/>
</dbReference>
<evidence type="ECO:0000256" key="5">
    <source>
        <dbReference type="ARBA" id="ARBA00022737"/>
    </source>
</evidence>
<dbReference type="Pfam" id="PF13855">
    <property type="entry name" value="LRR_8"/>
    <property type="match status" value="3"/>
</dbReference>
<feature type="region of interest" description="Disordered" evidence="15">
    <location>
        <begin position="335"/>
        <end position="358"/>
    </location>
</feature>
<evidence type="ECO:0000256" key="9">
    <source>
        <dbReference type="ARBA" id="ARBA00023157"/>
    </source>
</evidence>
<evidence type="ECO:0000313" key="18">
    <source>
        <dbReference type="Proteomes" id="UP001152795"/>
    </source>
</evidence>
<evidence type="ECO:0000256" key="11">
    <source>
        <dbReference type="ARBA" id="ARBA00023170"/>
    </source>
</evidence>
<dbReference type="CDD" id="cd00037">
    <property type="entry name" value="CLECT"/>
    <property type="match status" value="2"/>
</dbReference>
<evidence type="ECO:0000256" key="10">
    <source>
        <dbReference type="ARBA" id="ARBA00023161"/>
    </source>
</evidence>
<feature type="disulfide bond" evidence="13">
    <location>
        <begin position="1179"/>
        <end position="1194"/>
    </location>
</feature>
<dbReference type="CDD" id="cd00112">
    <property type="entry name" value="LDLa"/>
    <property type="match status" value="3"/>
</dbReference>
<dbReference type="InterPro" id="IPR008979">
    <property type="entry name" value="Galactose-bd-like_sf"/>
</dbReference>
<keyword evidence="7 14" id="KW-0297">G-protein coupled receptor</keyword>
<feature type="transmembrane region" description="Helical" evidence="16">
    <location>
        <begin position="2895"/>
        <end position="2920"/>
    </location>
</feature>
<evidence type="ECO:0000256" key="6">
    <source>
        <dbReference type="ARBA" id="ARBA00022989"/>
    </source>
</evidence>
<dbReference type="Gene3D" id="3.10.100.10">
    <property type="entry name" value="Mannose-Binding Protein A, subunit A"/>
    <property type="match status" value="2"/>
</dbReference>
<feature type="compositionally biased region" description="Acidic residues" evidence="15">
    <location>
        <begin position="505"/>
        <end position="523"/>
    </location>
</feature>
<dbReference type="PROSITE" id="PS51450">
    <property type="entry name" value="LRR"/>
    <property type="match status" value="1"/>
</dbReference>
<keyword evidence="2" id="KW-1003">Cell membrane</keyword>
<dbReference type="InterPro" id="IPR003591">
    <property type="entry name" value="Leu-rich_rpt_typical-subtyp"/>
</dbReference>
<dbReference type="InterPro" id="IPR001611">
    <property type="entry name" value="Leu-rich_rpt"/>
</dbReference>
<feature type="region of interest" description="Disordered" evidence="15">
    <location>
        <begin position="1"/>
        <end position="22"/>
    </location>
</feature>
<dbReference type="Gene3D" id="2.60.120.290">
    <property type="entry name" value="Spermadhesin, CUB domain"/>
    <property type="match status" value="1"/>
</dbReference>
<dbReference type="Proteomes" id="UP001152795">
    <property type="component" value="Unassembled WGS sequence"/>
</dbReference>
<feature type="compositionally biased region" description="Low complexity" evidence="15">
    <location>
        <begin position="344"/>
        <end position="355"/>
    </location>
</feature>
<dbReference type="PANTHER" id="PTHR24372">
    <property type="entry name" value="GLYCOPROTEIN HORMONE RECEPTOR"/>
    <property type="match status" value="1"/>
</dbReference>
<dbReference type="Pfam" id="PF00629">
    <property type="entry name" value="MAM"/>
    <property type="match status" value="3"/>
</dbReference>
<dbReference type="InterPro" id="IPR017452">
    <property type="entry name" value="GPCR_Rhodpsn_7TM"/>
</dbReference>
<dbReference type="PROSITE" id="PS50262">
    <property type="entry name" value="G_PROTEIN_RECEP_F1_2"/>
    <property type="match status" value="1"/>
</dbReference>
<dbReference type="PRINTS" id="PR00237">
    <property type="entry name" value="GPCRRHODOPSN"/>
</dbReference>
<dbReference type="InterPro" id="IPR035914">
    <property type="entry name" value="Sperma_CUB_dom_sf"/>
</dbReference>
<evidence type="ECO:0000256" key="4">
    <source>
        <dbReference type="ARBA" id="ARBA00022692"/>
    </source>
</evidence>
<dbReference type="Gene3D" id="1.20.1070.10">
    <property type="entry name" value="Rhodopsin 7-helix transmembrane proteins"/>
    <property type="match status" value="1"/>
</dbReference>
<dbReference type="GO" id="GO:0000184">
    <property type="term" value="P:nuclear-transcribed mRNA catabolic process, nonsense-mediated decay"/>
    <property type="evidence" value="ECO:0007669"/>
    <property type="project" value="UniProtKB-KW"/>
</dbReference>
<dbReference type="InterPro" id="IPR000276">
    <property type="entry name" value="GPCR_Rhodpsn"/>
</dbReference>
<feature type="transmembrane region" description="Helical" evidence="16">
    <location>
        <begin position="2932"/>
        <end position="2952"/>
    </location>
</feature>
<dbReference type="InterPro" id="IPR011990">
    <property type="entry name" value="TPR-like_helical_dom_sf"/>
</dbReference>
<feature type="region of interest" description="Disordered" evidence="15">
    <location>
        <begin position="2965"/>
        <end position="3006"/>
    </location>
</feature>
<reference evidence="17" key="1">
    <citation type="submission" date="2020-04" db="EMBL/GenBank/DDBJ databases">
        <authorList>
            <person name="Alioto T."/>
            <person name="Alioto T."/>
            <person name="Gomez Garrido J."/>
        </authorList>
    </citation>
    <scope>NUCLEOTIDE SEQUENCE</scope>
    <source>
        <strain evidence="17">A484AB</strain>
    </source>
</reference>
<keyword evidence="8 16" id="KW-0472">Membrane</keyword>
<dbReference type="CDD" id="cd15137">
    <property type="entry name" value="7tmA_Relaxin_R"/>
    <property type="match status" value="1"/>
</dbReference>
<dbReference type="Pfam" id="PF00059">
    <property type="entry name" value="Lectin_C"/>
    <property type="match status" value="1"/>
</dbReference>
<dbReference type="Gene3D" id="3.80.10.10">
    <property type="entry name" value="Ribonuclease Inhibitor"/>
    <property type="match status" value="2"/>
</dbReference>
<evidence type="ECO:0000256" key="2">
    <source>
        <dbReference type="ARBA" id="ARBA00022475"/>
    </source>
</evidence>
<dbReference type="SUPFAM" id="SSF49854">
    <property type="entry name" value="Spermadhesin, CUB domain"/>
    <property type="match status" value="1"/>
</dbReference>
<dbReference type="PROSITE" id="PS50068">
    <property type="entry name" value="LDLRA_2"/>
    <property type="match status" value="3"/>
</dbReference>
<dbReference type="Pfam" id="PF10374">
    <property type="entry name" value="EST1"/>
    <property type="match status" value="1"/>
</dbReference>
<dbReference type="CDD" id="cd06263">
    <property type="entry name" value="MAM"/>
    <property type="match status" value="1"/>
</dbReference>
<dbReference type="SMART" id="SM00042">
    <property type="entry name" value="CUB"/>
    <property type="match status" value="1"/>
</dbReference>
<dbReference type="InterPro" id="IPR000998">
    <property type="entry name" value="MAM_dom"/>
</dbReference>
<comment type="caution">
    <text evidence="13">Lacks conserved residue(s) required for the propagation of feature annotation.</text>
</comment>
<accession>A0A7D9DM73</accession>
<feature type="transmembrane region" description="Helical" evidence="16">
    <location>
        <begin position="2676"/>
        <end position="2695"/>
    </location>
</feature>
<feature type="disulfide bond" evidence="13">
    <location>
        <begin position="1130"/>
        <end position="1148"/>
    </location>
</feature>
<dbReference type="GO" id="GO:0009755">
    <property type="term" value="P:hormone-mediated signaling pathway"/>
    <property type="evidence" value="ECO:0007669"/>
    <property type="project" value="TreeGrafter"/>
</dbReference>
<dbReference type="CDD" id="cd22823">
    <property type="entry name" value="Gal_Rha_Lectin"/>
    <property type="match status" value="1"/>
</dbReference>
<feature type="transmembrane region" description="Helical" evidence="16">
    <location>
        <begin position="2850"/>
        <end position="2874"/>
    </location>
</feature>
<comment type="caution">
    <text evidence="17">The sequence shown here is derived from an EMBL/GenBank/DDBJ whole genome shotgun (WGS) entry which is preliminary data.</text>
</comment>
<dbReference type="Gene3D" id="4.10.400.10">
    <property type="entry name" value="Low-density Lipoprotein Receptor"/>
    <property type="match status" value="3"/>
</dbReference>
<dbReference type="InterPro" id="IPR019458">
    <property type="entry name" value="Est1-like_N"/>
</dbReference>
<dbReference type="InterPro" id="IPR013320">
    <property type="entry name" value="ConA-like_dom_sf"/>
</dbReference>
<feature type="compositionally biased region" description="Acidic residues" evidence="15">
    <location>
        <begin position="476"/>
        <end position="497"/>
    </location>
</feature>
<feature type="disulfide bond" evidence="13">
    <location>
        <begin position="1197"/>
        <end position="1209"/>
    </location>
</feature>
<gene>
    <name evidence="17" type="ORF">PACLA_8A084650</name>
</gene>
<dbReference type="Pfam" id="PF00057">
    <property type="entry name" value="Ldl_recept_a"/>
    <property type="match status" value="3"/>
</dbReference>
<keyword evidence="3" id="KW-0433">Leucine-rich repeat</keyword>
<dbReference type="EMBL" id="CACRXK020001427">
    <property type="protein sequence ID" value="CAB3989073.1"/>
    <property type="molecule type" value="Genomic_DNA"/>
</dbReference>
<feature type="disulfide bond" evidence="13">
    <location>
        <begin position="1123"/>
        <end position="1135"/>
    </location>
</feature>
<evidence type="ECO:0000256" key="3">
    <source>
        <dbReference type="ARBA" id="ARBA00022614"/>
    </source>
</evidence>
<dbReference type="SMART" id="SM00369">
    <property type="entry name" value="LRR_TYP"/>
    <property type="match status" value="8"/>
</dbReference>
<sequence>MEKRGDPSKRNGEISSENTSESEKSLRLFRSSVQIAQRLDIQLKSCNSWQELFNSDVVLRRQRLRENCEVLLFTYSEDYGRKAEELLWRKVFYDIIQKLKYFRKKYDKDAELSCAYRSHLLAAMTFYFHLLVGFQNVSDVNLQNYFDWIPFVSGFGRTSVKKKGKNNESWVLGACQRTLIYLGDLARYQQEFDGDLSTEMAERFYHQAIYINPDLGMPHNQLGTLFWSHRYGCRAAYYYMRCLMSGSPFEGTEGNLLRLFDENHTTLQQQQQALVAEMAESKVRLTATSRFLTQFLYLQEIFYKSITLPPEDYERLCNFILQELDMALNHTHDTLKDDTKNEATKSATKTPSSTKNLEANGDLLDGRTLLETIALLVMMVTRMKIKGSSQIQDAFSFFMKFLNEITRHCVSNMEASQVADAVAKQPGANGLVQNGFISSKGKAGHEEEERIIKAKLLKKKLLTQRRRRRRCSTLSDSDEGSSDGQEGVDSDLSEGELDGLLNETLSDDDDDSDLSSLSEDEEEYGKRKLLNGRHARDMVLPKSVQTRHHFLTNLVKEDLLMVLKLCLDWLRANPEVTECEDAAAMFTQLGGQVFWWQIDLEHAIKIYRVKLTPSTKQRETTLDVSILLNEKITKSKSVHLTNEAMNVFFEPPTLSEFIRLQTVSDDTDISLCEVEVYGTNNLNELRGVLRSFTPEPPEIVDLSSLQDSAKPSVPEFFHVMSSFARSELKPSRGSYVQTLEAYFMPNVSGKYSFKTSGEDEATFIVRNIRDDTSSPVIKWDVSQTKNVLQSAFFEACVLYFIKAMVGKLGENGLSLTAVLHNTSSQQPNFEESLFWILPGELQVNLSFENQGVLQTIVGTPTIITGVYQTRCHGLYCGYCPVAIFMIVANYIQCTLLANQTALNTGTIKINLTDWVLHPGYYDVKMAYRRNGNCAEIVGSTAPDGFPDTELLIVGRVHGNPVVVVHCLFGDKICGGSFGGTANHEGWKRTSISPDLSEFGFESSPHNSTSLFSFGWVRNTAITSVTGLCVMFNYKMSNSWETELSLSTQSASGTRYKVWSLFGVHGEKWKTAWVHLSIEEMLKFVFEVTSSKTNETALISDVKITTESCSSKIYPYYAQIGHSCTAGQFSCLNRECLKSSQQCDGETQCSDGSDEMDCDCLLGEFSCVSSKECIALSNVCDGRDHCSDGSDERNCNFCAKDEFYCPSGKCVSWDSTCNDLWDCVDGSDEPNVCKPSKTGLTANKTCRLNDLGCLYDEQINGSDCGYQKCDFDNDWCGWTNIGLSDTFDWITNQGATLSEGTGPEVDHTTMSSTGSYIYIESSPPRTEGDKARLLGGPFNSDQTVCLQFFYHMSGKDIGHLAVYKVSPINRTLHELLWRRNGEVDMYWHKALVTVYDEETFMIVLEAGVGSGPLGDVAVDDVQVLRGPCLDEYNDEDTLTCSFDEPCSWNGLESWKKSFHKFDNSSFFEGSFIYTEAPFSLTKTVSNQTTIPYQCVSFWHQHTSRRCVNTTISFSQWSANYEWSIPVINTKRSLQGWRFTEIPLQQTSQEYTLSFKAIVYEDSTASCLVAIDELNLMPEPCTSINEGTSVLARSGSKFYHGIQTKFTEDSVAVFFKEPSPRFDQFYDKQNINQIIDNTPVNVFQLSLGARILVESEPGFGVLGTVMGEYLNENNNSSNGNNNNNHGRLVNLTIRLDKTGHDVSVANKTMWLLPVQMEDKGPIWRNPVKDCEGGTTFNNSCYKMVEQSNWFDAIDQCKSLGGSLVTINSLEEAKFITGNFTSMPLIWLGDIGQFSYGSMIWTNESHGNVSRNGTFGMKGYMHDNLLLNATYGNATLNGTSEMNSYMFVRQKHIMCPDLKKDTVKCTDDESMLEIHKAYIGQDVQELFKCVGYDVSDFQDPCSDDRDLTKKTKVKCDGRRSCNISDSLLVDECSTLVRSFNVEFSCQANRTEGIVENQPWCPNGYSLFESSCYKIPVRKLTWQNAKTVCEIETSHIITINNKEEDVVLSSMMRSLGIHEVWIGLNDLAYKDLYQWSDGTKVGYSNWSRLDTDEFDNSDRNCVVASDSGWMTKKCGEKKEFVCEYEPSQGSCDFKTDLCGWKNDPEQNSPGWRRQFQDLNRSIAFNISGGNVSSLGNNSTHTDPYPNRLFLYNDNTKPGTLTVASLLSLKIQSTVTDSHGVCLEFTYRLTGQQTELSVVIDRKGMAREPLWKVHGSNESFVWKEGRVSLGIVSQFSVRLVGKLMGNNSMISVTDIFFKPGLCQALPREAQEMDTHLSINTSGILTSPYYPSFYLNNMSRRWHLEASIGQRIYITFLFLNIEPDPKCNNDYVMIQDGATSEKQFYFCGKTLPTEFKSSSNQLLIVFKSNDKIAWTGFKIRYTIVKDCPENCRCYRWLSDQSKITVYARDLNSIPSVYPQYTSVIYYDRNVFYKVTDADFGNLPDLELLTLKENLISVIERGAFRKLGSLKTIRLSQNTLTSISSNIFSENSSLEIVDLGGNWIQSLEEHQFSRLSKLRTLSLRYNKLTILKDGTLNGLQNLKFLYLDENELSDMEENVFNETTSLEILHLQRNNLRYIRKKWLGKLSSLKTLKLNDNKIGVIESGAFDNLRSLTDMDLSGNVIDDIPEDLFAKLSSLKSLKVDHFTLCCYAEKVLPSVSCTSLQDNGISSCDELLKNTVLKYSIWVLGVLAFAGNFGVVLWRVIAKDKNRVNSFLLTHLAVSDFLMGVYMLLIAYKDRLWDGVYFKHDVSWRASDLCIFAGVISTISSEVSVFTLSLITFDRFVCIVFPFKFRRMSMKRAVYLTTLVWILGIALAIIPIMNDAYFYDYQHRTHFYGRSPVCLPFELSSEKSPGWEYSAFVFLGVNGTSFILIVIAYLVMYRTITKAGNAVRSTRANQDSTLAKRMLFIILTDFFCWFPVIIISILALANSLHDPRKQVYAWIAVFVLPINSSINPLLYTFSTPLVRGSASAKRSTHSSSATMKSQKRPNEVSTTNSKANTRSTTTSTTKRPMKPSVLHRHQMLNDAYVDDDVMIAQQFPIPEKTSDAEAGSEVYEDVQINAEAGSEIYEDVQYRDTFGNVQETDGNSEYAEVIEDRVQNDGFHGDIHDTRM</sequence>
<dbReference type="PROSITE" id="PS00237">
    <property type="entry name" value="G_PROTEIN_RECEP_F1_1"/>
    <property type="match status" value="1"/>
</dbReference>
<comment type="similarity">
    <text evidence="14">Belongs to the G-protein coupled receptor 1 family.</text>
</comment>
<dbReference type="InterPro" id="IPR016186">
    <property type="entry name" value="C-type_lectin-like/link_sf"/>
</dbReference>
<dbReference type="InterPro" id="IPR001304">
    <property type="entry name" value="C-type_lectin-like"/>
</dbReference>
<dbReference type="Pfam" id="PF00001">
    <property type="entry name" value="7tm_1"/>
    <property type="match status" value="1"/>
</dbReference>
<evidence type="ECO:0000313" key="17">
    <source>
        <dbReference type="EMBL" id="CAB3989073.1"/>
    </source>
</evidence>
<dbReference type="InterPro" id="IPR018834">
    <property type="entry name" value="DNA/RNA-bd_Est1-type"/>
</dbReference>
<comment type="subcellular location">
    <subcellularLocation>
        <location evidence="1">Cell membrane</location>
        <topology evidence="1">Multi-pass membrane protein</topology>
    </subcellularLocation>
</comment>
<dbReference type="InterPro" id="IPR016187">
    <property type="entry name" value="CTDL_fold"/>
</dbReference>
<dbReference type="PROSITE" id="PS50060">
    <property type="entry name" value="MAM_2"/>
    <property type="match status" value="4"/>
</dbReference>
<keyword evidence="10" id="KW-0866">Nonsense-mediated mRNA decay</keyword>
<dbReference type="SUPFAM" id="SSF52058">
    <property type="entry name" value="L domain-like"/>
    <property type="match status" value="1"/>
</dbReference>
<dbReference type="InterPro" id="IPR000859">
    <property type="entry name" value="CUB_dom"/>
</dbReference>
<evidence type="ECO:0000256" key="16">
    <source>
        <dbReference type="SAM" id="Phobius"/>
    </source>
</evidence>
<protein>
    <submittedName>
        <fullName evidence="17">G- coupled receptor GRL101-like</fullName>
    </submittedName>
</protein>
<feature type="compositionally biased region" description="Basic and acidic residues" evidence="15">
    <location>
        <begin position="1"/>
        <end position="12"/>
    </location>
</feature>
<dbReference type="FunFam" id="2.60.120.290:FF:000005">
    <property type="entry name" value="Procollagen C-endopeptidase enhancer 1"/>
    <property type="match status" value="1"/>
</dbReference>
<dbReference type="PROSITE" id="PS00740">
    <property type="entry name" value="MAM_1"/>
    <property type="match status" value="1"/>
</dbReference>
<dbReference type="PANTHER" id="PTHR24372:SF77">
    <property type="entry name" value="G-PROTEIN COUPLED RECEPTORS FAMILY 1 PROFILE DOMAIN-CONTAINING PROTEIN"/>
    <property type="match status" value="1"/>
</dbReference>
<dbReference type="SUPFAM" id="SSF49899">
    <property type="entry name" value="Concanavalin A-like lectins/glucanases"/>
    <property type="match status" value="4"/>
</dbReference>
<keyword evidence="4 14" id="KW-0812">Transmembrane</keyword>
<keyword evidence="12 14" id="KW-0807">Transducer</keyword>
<dbReference type="Gene3D" id="2.60.120.200">
    <property type="match status" value="4"/>
</dbReference>
<feature type="transmembrane region" description="Helical" evidence="16">
    <location>
        <begin position="2752"/>
        <end position="2774"/>
    </location>
</feature>
<keyword evidence="5" id="KW-0677">Repeat</keyword>
<evidence type="ECO:0000256" key="15">
    <source>
        <dbReference type="SAM" id="MobiDB-lite"/>
    </source>
</evidence>
<dbReference type="SMART" id="SM00137">
    <property type="entry name" value="MAM"/>
    <property type="match status" value="2"/>
</dbReference>
<proteinExistence type="inferred from homology"/>
<evidence type="ECO:0000256" key="12">
    <source>
        <dbReference type="ARBA" id="ARBA00023224"/>
    </source>
</evidence>
<dbReference type="SMART" id="SM00192">
    <property type="entry name" value="LDLa"/>
    <property type="match status" value="3"/>
</dbReference>
<dbReference type="SUPFAM" id="SSF57424">
    <property type="entry name" value="LDL receptor-like module"/>
    <property type="match status" value="3"/>
</dbReference>